<reference evidence="4" key="1">
    <citation type="submission" date="2020-02" db="EMBL/GenBank/DDBJ databases">
        <authorList>
            <person name="Chen W.-M."/>
        </authorList>
    </citation>
    <scope>NUCLEOTIDE SEQUENCE</scope>
    <source>
        <strain evidence="4">NBD-18</strain>
    </source>
</reference>
<evidence type="ECO:0000256" key="1">
    <source>
        <dbReference type="ARBA" id="ARBA00022679"/>
    </source>
</evidence>
<accession>A0A6B2QVL6</accession>
<dbReference type="PANTHER" id="PTHR43877">
    <property type="entry name" value="AMINOALKYLPHOSPHONATE N-ACETYLTRANSFERASE-RELATED-RELATED"/>
    <property type="match status" value="1"/>
</dbReference>
<dbReference type="InterPro" id="IPR000182">
    <property type="entry name" value="GNAT_dom"/>
</dbReference>
<feature type="domain" description="N-acetyltransferase" evidence="3">
    <location>
        <begin position="7"/>
        <end position="144"/>
    </location>
</feature>
<protein>
    <submittedName>
        <fullName evidence="4">GNAT family N-acetyltransferase</fullName>
    </submittedName>
</protein>
<keyword evidence="2" id="KW-0012">Acyltransferase</keyword>
<evidence type="ECO:0000256" key="2">
    <source>
        <dbReference type="ARBA" id="ARBA00023315"/>
    </source>
</evidence>
<dbReference type="InterPro" id="IPR050832">
    <property type="entry name" value="Bact_Acetyltransf"/>
</dbReference>
<evidence type="ECO:0000259" key="3">
    <source>
        <dbReference type="PROSITE" id="PS51186"/>
    </source>
</evidence>
<organism evidence="4">
    <name type="scientific">Sheuella amnicola</name>
    <dbReference type="NCBI Taxonomy" id="2707330"/>
    <lineage>
        <taxon>Bacteria</taxon>
        <taxon>Pseudomonadati</taxon>
        <taxon>Pseudomonadota</taxon>
        <taxon>Betaproteobacteria</taxon>
        <taxon>Burkholderiales</taxon>
        <taxon>Alcaligenaceae</taxon>
        <taxon>Sheuella</taxon>
    </lineage>
</organism>
<sequence length="144" mass="16022">MTEKTRHNIRLGSWDDLKDDAAPIRMQVFVVEQRVPLEEEIDVADSLCVHAVAYAAQGVAIGTGRLLPDGHIGRMSVLIEHRGKGVGGEILQALMDHARLIGFNEVALSAQTHALGFYRQYGFVEEGEEYLDANIPHLMMRRSL</sequence>
<evidence type="ECO:0000313" key="4">
    <source>
        <dbReference type="EMBL" id="NDY81688.1"/>
    </source>
</evidence>
<dbReference type="CDD" id="cd04301">
    <property type="entry name" value="NAT_SF"/>
    <property type="match status" value="1"/>
</dbReference>
<dbReference type="PROSITE" id="PS51186">
    <property type="entry name" value="GNAT"/>
    <property type="match status" value="1"/>
</dbReference>
<dbReference type="SUPFAM" id="SSF55729">
    <property type="entry name" value="Acyl-CoA N-acyltransferases (Nat)"/>
    <property type="match status" value="1"/>
</dbReference>
<gene>
    <name evidence="4" type="ORF">G3I67_00440</name>
</gene>
<comment type="caution">
    <text evidence="4">The sequence shown here is derived from an EMBL/GenBank/DDBJ whole genome shotgun (WGS) entry which is preliminary data.</text>
</comment>
<dbReference type="AlphaFoldDB" id="A0A6B2QVL6"/>
<dbReference type="InterPro" id="IPR016181">
    <property type="entry name" value="Acyl_CoA_acyltransferase"/>
</dbReference>
<dbReference type="GO" id="GO:0016747">
    <property type="term" value="F:acyltransferase activity, transferring groups other than amino-acyl groups"/>
    <property type="evidence" value="ECO:0007669"/>
    <property type="project" value="InterPro"/>
</dbReference>
<dbReference type="Pfam" id="PF13673">
    <property type="entry name" value="Acetyltransf_10"/>
    <property type="match status" value="1"/>
</dbReference>
<keyword evidence="1 4" id="KW-0808">Transferase</keyword>
<proteinExistence type="predicted"/>
<dbReference type="EMBL" id="JAAGRN010000001">
    <property type="protein sequence ID" value="NDY81688.1"/>
    <property type="molecule type" value="Genomic_DNA"/>
</dbReference>
<name>A0A6B2QVL6_9BURK</name>
<dbReference type="RefSeq" id="WP_163651024.1">
    <property type="nucleotide sequence ID" value="NZ_JAAGRN010000001.1"/>
</dbReference>
<dbReference type="Gene3D" id="3.40.630.30">
    <property type="match status" value="1"/>
</dbReference>